<accession>A0A2N9LLQ3</accession>
<keyword evidence="5" id="KW-0418">Kinase</keyword>
<feature type="domain" description="Cyclic nucleotide-binding" evidence="3">
    <location>
        <begin position="27"/>
        <end position="145"/>
    </location>
</feature>
<dbReference type="InterPro" id="IPR003594">
    <property type="entry name" value="HATPase_dom"/>
</dbReference>
<dbReference type="Pfam" id="PF02518">
    <property type="entry name" value="HATPase_c"/>
    <property type="match status" value="1"/>
</dbReference>
<dbReference type="PANTHER" id="PTHR43065">
    <property type="entry name" value="SENSOR HISTIDINE KINASE"/>
    <property type="match status" value="1"/>
</dbReference>
<dbReference type="InterPro" id="IPR004358">
    <property type="entry name" value="Sig_transdc_His_kin-like_C"/>
</dbReference>
<dbReference type="Proteomes" id="UP000239735">
    <property type="component" value="Unassembled WGS sequence"/>
</dbReference>
<protein>
    <recommendedName>
        <fullName evidence="2">histidine kinase</fullName>
        <ecNumber evidence="2">2.7.13.3</ecNumber>
    </recommendedName>
</protein>
<dbReference type="AlphaFoldDB" id="A0A2N9LLQ3"/>
<dbReference type="GO" id="GO:0000155">
    <property type="term" value="F:phosphorelay sensor kinase activity"/>
    <property type="evidence" value="ECO:0007669"/>
    <property type="project" value="InterPro"/>
</dbReference>
<reference evidence="6" key="1">
    <citation type="submission" date="2018-02" db="EMBL/GenBank/DDBJ databases">
        <authorList>
            <person name="Hausmann B."/>
        </authorList>
    </citation>
    <scope>NUCLEOTIDE SEQUENCE [LARGE SCALE GENOMIC DNA]</scope>
    <source>
        <strain evidence="6">Peat soil MAG SbA5</strain>
    </source>
</reference>
<gene>
    <name evidence="5" type="ORF">SBA5_430031</name>
</gene>
<evidence type="ECO:0000259" key="3">
    <source>
        <dbReference type="PROSITE" id="PS50042"/>
    </source>
</evidence>
<dbReference type="InterPro" id="IPR005467">
    <property type="entry name" value="His_kinase_dom"/>
</dbReference>
<dbReference type="SUPFAM" id="SSF55874">
    <property type="entry name" value="ATPase domain of HSP90 chaperone/DNA topoisomerase II/histidine kinase"/>
    <property type="match status" value="1"/>
</dbReference>
<dbReference type="Pfam" id="PF00027">
    <property type="entry name" value="cNMP_binding"/>
    <property type="match status" value="1"/>
</dbReference>
<dbReference type="CDD" id="cd00038">
    <property type="entry name" value="CAP_ED"/>
    <property type="match status" value="1"/>
</dbReference>
<keyword evidence="5" id="KW-0808">Transferase</keyword>
<dbReference type="PROSITE" id="PS50042">
    <property type="entry name" value="CNMP_BINDING_3"/>
    <property type="match status" value="1"/>
</dbReference>
<dbReference type="OrthoDB" id="224978at2"/>
<feature type="domain" description="Histidine kinase" evidence="4">
    <location>
        <begin position="306"/>
        <end position="478"/>
    </location>
</feature>
<dbReference type="InterPro" id="IPR036097">
    <property type="entry name" value="HisK_dim/P_sf"/>
</dbReference>
<evidence type="ECO:0000313" key="6">
    <source>
        <dbReference type="Proteomes" id="UP000239735"/>
    </source>
</evidence>
<dbReference type="InterPro" id="IPR036890">
    <property type="entry name" value="HATPase_C_sf"/>
</dbReference>
<dbReference type="SUPFAM" id="SSF47384">
    <property type="entry name" value="Homodimeric domain of signal transducing histidine kinase"/>
    <property type="match status" value="1"/>
</dbReference>
<dbReference type="InterPro" id="IPR000595">
    <property type="entry name" value="cNMP-bd_dom"/>
</dbReference>
<name>A0A2N9LLQ3_9BACT</name>
<dbReference type="Gene3D" id="2.60.120.10">
    <property type="entry name" value="Jelly Rolls"/>
    <property type="match status" value="1"/>
</dbReference>
<dbReference type="PROSITE" id="PS50109">
    <property type="entry name" value="HIS_KIN"/>
    <property type="match status" value="1"/>
</dbReference>
<evidence type="ECO:0000313" key="5">
    <source>
        <dbReference type="EMBL" id="SPE24152.1"/>
    </source>
</evidence>
<evidence type="ECO:0000256" key="2">
    <source>
        <dbReference type="ARBA" id="ARBA00012438"/>
    </source>
</evidence>
<dbReference type="PRINTS" id="PR00344">
    <property type="entry name" value="BCTRLSENSOR"/>
</dbReference>
<dbReference type="EC" id="2.7.13.3" evidence="2"/>
<proteinExistence type="predicted"/>
<dbReference type="PANTHER" id="PTHR43065:SF48">
    <property type="entry name" value="HISTIDINE KINASE"/>
    <property type="match status" value="1"/>
</dbReference>
<dbReference type="InterPro" id="IPR018490">
    <property type="entry name" value="cNMP-bd_dom_sf"/>
</dbReference>
<dbReference type="SUPFAM" id="SSF51206">
    <property type="entry name" value="cAMP-binding domain-like"/>
    <property type="match status" value="1"/>
</dbReference>
<dbReference type="SMART" id="SM00387">
    <property type="entry name" value="HATPase_c"/>
    <property type="match status" value="1"/>
</dbReference>
<dbReference type="Gene3D" id="3.30.565.10">
    <property type="entry name" value="Histidine kinase-like ATPase, C-terminal domain"/>
    <property type="match status" value="1"/>
</dbReference>
<evidence type="ECO:0000259" key="4">
    <source>
        <dbReference type="PROSITE" id="PS50109"/>
    </source>
</evidence>
<dbReference type="InterPro" id="IPR014710">
    <property type="entry name" value="RmlC-like_jellyroll"/>
</dbReference>
<evidence type="ECO:0000256" key="1">
    <source>
        <dbReference type="ARBA" id="ARBA00000085"/>
    </source>
</evidence>
<comment type="catalytic activity">
    <reaction evidence="1">
        <text>ATP + protein L-histidine = ADP + protein N-phospho-L-histidine.</text>
        <dbReference type="EC" id="2.7.13.3"/>
    </reaction>
</comment>
<organism evidence="5 6">
    <name type="scientific">Candidatus Sulfuritelmatomonas gaucii</name>
    <dbReference type="NCBI Taxonomy" id="2043161"/>
    <lineage>
        <taxon>Bacteria</taxon>
        <taxon>Pseudomonadati</taxon>
        <taxon>Acidobacteriota</taxon>
        <taxon>Terriglobia</taxon>
        <taxon>Terriglobales</taxon>
        <taxon>Acidobacteriaceae</taxon>
        <taxon>Candidatus Sulfuritelmatomonas</taxon>
    </lineage>
</organism>
<dbReference type="Gene3D" id="1.10.287.130">
    <property type="match status" value="1"/>
</dbReference>
<dbReference type="SMART" id="SM00100">
    <property type="entry name" value="cNMP"/>
    <property type="match status" value="1"/>
</dbReference>
<sequence>MFSPALAAPEALTPLDELAAALDRIGPMHDLPFDDRLWLAKHGKEVRAGAGDTLFEEGDAAEHMVLIIKGEIHVRRQRGGPMALFIGRTGQMTGVLPFSRMKTYGGQGFAVSPVWALLIHRSQFPEMLAAIPTMAQRVVSTLLDRVREVTRIEQQAEKLAALGQLAGNLSHELNNPASAAQRAAASLLAALRSNRSNRYRLVNLSLSEEQVRAVEAWEEKMLCRIPETLNPVQEGDPLAFIAGEESLRAWLGAIGCGDAWEVAAQLAEQGVTSSDLDDLRAILGAEGACTSLQFFARYLRSSRAAETIVNSTARIFDLIGAVKDYSNMDRSPILEVDVPAGLDATLQMLHSRMDNIEIERDYQPDLPRISAYAGELNQVWTALIENALDALGNHGRLRVACRLEADMLLVEIWDTGPGIPPELQERIFEPFFTTKAPGKGLGLGLDNAMRIVRKHSGHLSVKSDPGSTCFRVRLPLDQLQAY</sequence>
<dbReference type="EMBL" id="OKRB01000101">
    <property type="protein sequence ID" value="SPE24152.1"/>
    <property type="molecule type" value="Genomic_DNA"/>
</dbReference>